<feature type="transmembrane region" description="Helical" evidence="7">
    <location>
        <begin position="161"/>
        <end position="181"/>
    </location>
</feature>
<keyword evidence="5 7" id="KW-1133">Transmembrane helix</keyword>
<dbReference type="PANTHER" id="PTHR43744:SF12">
    <property type="entry name" value="ABC TRANSPORTER PERMEASE PROTEIN MG189-RELATED"/>
    <property type="match status" value="1"/>
</dbReference>
<feature type="transmembrane region" description="Helical" evidence="7">
    <location>
        <begin position="133"/>
        <end position="155"/>
    </location>
</feature>
<comment type="caution">
    <text evidence="9">The sequence shown here is derived from an EMBL/GenBank/DDBJ whole genome shotgun (WGS) entry which is preliminary data.</text>
</comment>
<dbReference type="CDD" id="cd06261">
    <property type="entry name" value="TM_PBP2"/>
    <property type="match status" value="1"/>
</dbReference>
<dbReference type="RefSeq" id="WP_141610673.1">
    <property type="nucleotide sequence ID" value="NZ_VIGC02000016.1"/>
</dbReference>
<feature type="domain" description="ABC transmembrane type-1" evidence="8">
    <location>
        <begin position="96"/>
        <end position="284"/>
    </location>
</feature>
<comment type="subcellular location">
    <subcellularLocation>
        <location evidence="1 7">Cell membrane</location>
        <topology evidence="1 7">Multi-pass membrane protein</topology>
    </subcellularLocation>
</comment>
<dbReference type="PANTHER" id="PTHR43744">
    <property type="entry name" value="ABC TRANSPORTER PERMEASE PROTEIN MG189-RELATED-RELATED"/>
    <property type="match status" value="1"/>
</dbReference>
<feature type="transmembrane region" description="Helical" evidence="7">
    <location>
        <begin position="36"/>
        <end position="60"/>
    </location>
</feature>
<feature type="transmembrane region" description="Helical" evidence="7">
    <location>
        <begin position="100"/>
        <end position="121"/>
    </location>
</feature>
<dbReference type="OrthoDB" id="3524874at2"/>
<proteinExistence type="inferred from homology"/>
<organism evidence="9 10">
    <name type="scientific">Litorilinea aerophila</name>
    <dbReference type="NCBI Taxonomy" id="1204385"/>
    <lineage>
        <taxon>Bacteria</taxon>
        <taxon>Bacillati</taxon>
        <taxon>Chloroflexota</taxon>
        <taxon>Caldilineae</taxon>
        <taxon>Caldilineales</taxon>
        <taxon>Caldilineaceae</taxon>
        <taxon>Litorilinea</taxon>
    </lineage>
</organism>
<keyword evidence="10" id="KW-1185">Reference proteome</keyword>
<dbReference type="Gene3D" id="1.10.3720.10">
    <property type="entry name" value="MetI-like"/>
    <property type="match status" value="1"/>
</dbReference>
<evidence type="ECO:0000259" key="8">
    <source>
        <dbReference type="PROSITE" id="PS50928"/>
    </source>
</evidence>
<dbReference type="SUPFAM" id="SSF161098">
    <property type="entry name" value="MetI-like"/>
    <property type="match status" value="1"/>
</dbReference>
<dbReference type="Pfam" id="PF00528">
    <property type="entry name" value="BPD_transp_1"/>
    <property type="match status" value="1"/>
</dbReference>
<accession>A0A540VEQ0</accession>
<feature type="transmembrane region" description="Helical" evidence="7">
    <location>
        <begin position="234"/>
        <end position="257"/>
    </location>
</feature>
<dbReference type="GO" id="GO:0005886">
    <property type="term" value="C:plasma membrane"/>
    <property type="evidence" value="ECO:0007669"/>
    <property type="project" value="UniProtKB-SubCell"/>
</dbReference>
<dbReference type="InParanoid" id="A0A540VEQ0"/>
<name>A0A540VEQ0_9CHLR</name>
<comment type="similarity">
    <text evidence="7">Belongs to the binding-protein-dependent transport system permease family.</text>
</comment>
<reference evidence="9 10" key="1">
    <citation type="submission" date="2019-06" db="EMBL/GenBank/DDBJ databases">
        <title>Genome sequence of Litorilinea aerophila BAA-2444.</title>
        <authorList>
            <person name="Maclea K.S."/>
            <person name="Maurais E.G."/>
            <person name="Iannazzi L.C."/>
        </authorList>
    </citation>
    <scope>NUCLEOTIDE SEQUENCE [LARGE SCALE GENOMIC DNA]</scope>
    <source>
        <strain evidence="9 10">ATCC BAA-2444</strain>
    </source>
</reference>
<feature type="transmembrane region" description="Helical" evidence="7">
    <location>
        <begin position="263"/>
        <end position="284"/>
    </location>
</feature>
<keyword evidence="2 7" id="KW-0813">Transport</keyword>
<gene>
    <name evidence="9" type="ORF">FKZ61_13525</name>
</gene>
<keyword evidence="4 7" id="KW-0812">Transmembrane</keyword>
<dbReference type="Proteomes" id="UP000317371">
    <property type="component" value="Unassembled WGS sequence"/>
</dbReference>
<sequence length="299" mass="33052">MATAKSTLVESDLNLQQRLSNRRRANMIKEGIKQGLIYLLMILVAITTTGPFLIMISVSLTQNIRFITFPIDLLPDPITFENFHTLFSKTMALRWLFNSFYVATVSTVGGVITSTMAGYAFARGDFIGKRLIFTLFLGILMMPESALIVPQFVVLSQLGLVNTYTALIGPWFASIFGTFLMRQQFLSIPRDYDDAATIDGANLWQIYWSVLLPQLKPAMATLAVLRFMGNWNAFLYPMVVTSRAHLLTLTVGLGTVARSGGDAGLDMAGAVIGFLPTFAIFIFMQRYIIQGISLSGVKG</sequence>
<dbReference type="InterPro" id="IPR000515">
    <property type="entry name" value="MetI-like"/>
</dbReference>
<evidence type="ECO:0000313" key="10">
    <source>
        <dbReference type="Proteomes" id="UP000317371"/>
    </source>
</evidence>
<evidence type="ECO:0000256" key="2">
    <source>
        <dbReference type="ARBA" id="ARBA00022448"/>
    </source>
</evidence>
<evidence type="ECO:0000256" key="5">
    <source>
        <dbReference type="ARBA" id="ARBA00022989"/>
    </source>
</evidence>
<dbReference type="AlphaFoldDB" id="A0A540VEQ0"/>
<evidence type="ECO:0000256" key="3">
    <source>
        <dbReference type="ARBA" id="ARBA00022475"/>
    </source>
</evidence>
<dbReference type="InterPro" id="IPR035906">
    <property type="entry name" value="MetI-like_sf"/>
</dbReference>
<evidence type="ECO:0000256" key="6">
    <source>
        <dbReference type="ARBA" id="ARBA00023136"/>
    </source>
</evidence>
<dbReference type="GO" id="GO:0055085">
    <property type="term" value="P:transmembrane transport"/>
    <property type="evidence" value="ECO:0007669"/>
    <property type="project" value="InterPro"/>
</dbReference>
<keyword evidence="6 7" id="KW-0472">Membrane</keyword>
<evidence type="ECO:0000256" key="1">
    <source>
        <dbReference type="ARBA" id="ARBA00004651"/>
    </source>
</evidence>
<protein>
    <submittedName>
        <fullName evidence="9">Carbohydrate ABC transporter permease</fullName>
    </submittedName>
</protein>
<dbReference type="EMBL" id="VIGC01000016">
    <property type="protein sequence ID" value="TQE95182.1"/>
    <property type="molecule type" value="Genomic_DNA"/>
</dbReference>
<keyword evidence="3" id="KW-1003">Cell membrane</keyword>
<dbReference type="PROSITE" id="PS50928">
    <property type="entry name" value="ABC_TM1"/>
    <property type="match status" value="1"/>
</dbReference>
<evidence type="ECO:0000313" key="9">
    <source>
        <dbReference type="EMBL" id="TQE95182.1"/>
    </source>
</evidence>
<evidence type="ECO:0000256" key="7">
    <source>
        <dbReference type="RuleBase" id="RU363032"/>
    </source>
</evidence>
<evidence type="ECO:0000256" key="4">
    <source>
        <dbReference type="ARBA" id="ARBA00022692"/>
    </source>
</evidence>